<evidence type="ECO:0000256" key="1">
    <source>
        <dbReference type="SAM" id="MobiDB-lite"/>
    </source>
</evidence>
<keyword evidence="4" id="KW-1185">Reference proteome</keyword>
<dbReference type="HOGENOM" id="CLU_257526_0_0_1"/>
<dbReference type="STRING" id="930990.A0A067MTH6"/>
<proteinExistence type="predicted"/>
<sequence length="1353" mass="148676">MAPLFVIKWLSGSVSTTAALQYYLGAIRPILLYSAPTWWTDKDAHGSKLNLFQYRLLNRCLGTFHNTRSWVTHALAGVPLLNAHLNMVVELYVSRVPYHFNSHPSRCIVLSILNKPPANPPTILERLVQFVCTHGLPTPEIYSGDSAPPPTTLAPGLPTTSGTPPQFALENYVIPLLEAVALMGMPVLFVGIDHKNTHLKIFPRFMPPDSPYTSTVYTIQMPKHTIGECTHTALLTLIDAPANMPAHLLTPDIVLVILASRHIPCTPTALHIFIINKSHILHLPKKAFYYCPPTYVLASFQDHCQSRWVTTHKIKQLLAQSFAEDVKEHIPQDHIFRTFGLIRDAINTVYPSFIPLQRPASQTATLACLTSGHTFIGSYYKSRNIPDTEVSCPCGMDVQDIPHVFLNCPITVPFKHLLDNDGDLNTLILFTDKLNSLLEWLKATNTFTKQFGLRFRHLINEDTGSVTVGKHETSSKNFHVPHLLTLLLPSPMELSSTPTPAPSGTSASNTPQLISVSTLIKRVAKLNKDVSTHPSSGPVVACVAAELLDLLCETTNLVALRTMILDHQTLGPLLSPAVLPSFYQALQRIEESVSRLHPPHPQLAPPNTRPRNPPPATTPAAPTPPAPAKATPSTTYVQAAQAPAAPELPKRKFNPSPKVASAYRKKKNSPSHHSETLWSPSAPNSFDISTIHSGPAPLTEMNTLLAKCVPPCALKGLQWTDRRMVLLTPTHPEDGDILSVRAADALSQVFGGHSFTQFSYGPLTGIVCYGTARGSPTDHDAADTLNLLCGGLGLSPSDVIPAKSRWLVTKGEEKTAAKPSFLIHLTLNETAKRLLAPNPHFITGVHFSLKSSRKLPPSQTSASAASRWATPPQNVVPSQSSAASVANNTPPLPTRAPSAPCRESPAKLTPPSNTPTAEEIMPSAQPPKKKQGPTKATSAPSYPIATFIRAIPPGSVGYSVKTASLKDAKISQHSPLWCTWNRYPLPTVNASGHVTWTPPTPGPDTNKIKVVNVNVHRGIDHLRLALSLAQDSYNISTGNINTVKNRNWTTVLPINPVPPGVQPRVILFLNKALFPDHRVATKFGTFRSPDMLHATVTILRQKINFFGIYQSLTINHPLQVLQKILEWETPIAESILCGDFNISHPDWDATQTRPHDSTFARWVKDESLTVENDPHVPTRIRQNQDQCDSVIDLFITNPSFKASWDTVFALEIGLGPLADHWATSLTFFPKEGIPHTTQSKTRKTHTDWTKFHTTLCDALHDFGPALQTADPRVISHILTCEMSWALTMASSYLKGKRKDPIPYWSAELTAAHKAIDAASKAYSKLPRQHKDKEARLWDLKDLRNHFKGLFKGA</sequence>
<dbReference type="EMBL" id="KL198033">
    <property type="protein sequence ID" value="KDQ15172.1"/>
    <property type="molecule type" value="Genomic_DNA"/>
</dbReference>
<dbReference type="OrthoDB" id="3039988at2759"/>
<accession>A0A067MTH6</accession>
<dbReference type="Pfam" id="PF14529">
    <property type="entry name" value="Exo_endo_phos_2"/>
    <property type="match status" value="1"/>
</dbReference>
<evidence type="ECO:0000313" key="4">
    <source>
        <dbReference type="Proteomes" id="UP000027195"/>
    </source>
</evidence>
<dbReference type="SUPFAM" id="SSF56219">
    <property type="entry name" value="DNase I-like"/>
    <property type="match status" value="1"/>
</dbReference>
<feature type="region of interest" description="Disordered" evidence="1">
    <location>
        <begin position="594"/>
        <end position="684"/>
    </location>
</feature>
<feature type="domain" description="Endonuclease/exonuclease/phosphatase" evidence="2">
    <location>
        <begin position="1105"/>
        <end position="1204"/>
    </location>
</feature>
<dbReference type="InterPro" id="IPR005135">
    <property type="entry name" value="Endo/exonuclease/phosphatase"/>
</dbReference>
<evidence type="ECO:0000259" key="2">
    <source>
        <dbReference type="Pfam" id="PF14529"/>
    </source>
</evidence>
<feature type="compositionally biased region" description="Low complexity" evidence="1">
    <location>
        <begin position="628"/>
        <end position="645"/>
    </location>
</feature>
<name>A0A067MTH6_BOTB1</name>
<feature type="compositionally biased region" description="Pro residues" evidence="1">
    <location>
        <begin position="599"/>
        <end position="627"/>
    </location>
</feature>
<dbReference type="Gene3D" id="3.60.10.10">
    <property type="entry name" value="Endonuclease/exonuclease/phosphatase"/>
    <property type="match status" value="1"/>
</dbReference>
<gene>
    <name evidence="3" type="ORF">BOTBODRAFT_174021</name>
</gene>
<organism evidence="3 4">
    <name type="scientific">Botryobasidium botryosum (strain FD-172 SS1)</name>
    <dbReference type="NCBI Taxonomy" id="930990"/>
    <lineage>
        <taxon>Eukaryota</taxon>
        <taxon>Fungi</taxon>
        <taxon>Dikarya</taxon>
        <taxon>Basidiomycota</taxon>
        <taxon>Agaricomycotina</taxon>
        <taxon>Agaricomycetes</taxon>
        <taxon>Cantharellales</taxon>
        <taxon>Botryobasidiaceae</taxon>
        <taxon>Botryobasidium</taxon>
    </lineage>
</organism>
<feature type="region of interest" description="Disordered" evidence="1">
    <location>
        <begin position="851"/>
        <end position="939"/>
    </location>
</feature>
<dbReference type="GO" id="GO:0003824">
    <property type="term" value="F:catalytic activity"/>
    <property type="evidence" value="ECO:0007669"/>
    <property type="project" value="InterPro"/>
</dbReference>
<feature type="compositionally biased region" description="Low complexity" evidence="1">
    <location>
        <begin position="873"/>
        <end position="888"/>
    </location>
</feature>
<evidence type="ECO:0000313" key="3">
    <source>
        <dbReference type="EMBL" id="KDQ15172.1"/>
    </source>
</evidence>
<reference evidence="4" key="1">
    <citation type="journal article" date="2014" name="Proc. Natl. Acad. Sci. U.S.A.">
        <title>Extensive sampling of basidiomycete genomes demonstrates inadequacy of the white-rot/brown-rot paradigm for wood decay fungi.</title>
        <authorList>
            <person name="Riley R."/>
            <person name="Salamov A.A."/>
            <person name="Brown D.W."/>
            <person name="Nagy L.G."/>
            <person name="Floudas D."/>
            <person name="Held B.W."/>
            <person name="Levasseur A."/>
            <person name="Lombard V."/>
            <person name="Morin E."/>
            <person name="Otillar R."/>
            <person name="Lindquist E.A."/>
            <person name="Sun H."/>
            <person name="LaButti K.M."/>
            <person name="Schmutz J."/>
            <person name="Jabbour D."/>
            <person name="Luo H."/>
            <person name="Baker S.E."/>
            <person name="Pisabarro A.G."/>
            <person name="Walton J.D."/>
            <person name="Blanchette R.A."/>
            <person name="Henrissat B."/>
            <person name="Martin F."/>
            <person name="Cullen D."/>
            <person name="Hibbett D.S."/>
            <person name="Grigoriev I.V."/>
        </authorList>
    </citation>
    <scope>NUCLEOTIDE SEQUENCE [LARGE SCALE GENOMIC DNA]</scope>
    <source>
        <strain evidence="4">FD-172 SS1</strain>
    </source>
</reference>
<dbReference type="Proteomes" id="UP000027195">
    <property type="component" value="Unassembled WGS sequence"/>
</dbReference>
<dbReference type="InParanoid" id="A0A067MTH6"/>
<dbReference type="InterPro" id="IPR036691">
    <property type="entry name" value="Endo/exonu/phosph_ase_sf"/>
</dbReference>
<protein>
    <recommendedName>
        <fullName evidence="2">Endonuclease/exonuclease/phosphatase domain-containing protein</fullName>
    </recommendedName>
</protein>